<organism evidence="2 3">
    <name type="scientific">Scytonema millei VB511283</name>
    <dbReference type="NCBI Taxonomy" id="1245923"/>
    <lineage>
        <taxon>Bacteria</taxon>
        <taxon>Bacillati</taxon>
        <taxon>Cyanobacteriota</taxon>
        <taxon>Cyanophyceae</taxon>
        <taxon>Nostocales</taxon>
        <taxon>Scytonemataceae</taxon>
        <taxon>Scytonema</taxon>
    </lineage>
</organism>
<gene>
    <name evidence="2" type="ORF">QH73_0020360</name>
</gene>
<evidence type="ECO:0000259" key="1">
    <source>
        <dbReference type="Pfam" id="PF13470"/>
    </source>
</evidence>
<dbReference type="Pfam" id="PF13470">
    <property type="entry name" value="PIN_3"/>
    <property type="match status" value="1"/>
</dbReference>
<feature type="domain" description="PIN" evidence="1">
    <location>
        <begin position="8"/>
        <end position="115"/>
    </location>
</feature>
<evidence type="ECO:0000313" key="3">
    <source>
        <dbReference type="Proteomes" id="UP000031532"/>
    </source>
</evidence>
<comment type="caution">
    <text evidence="2">The sequence shown here is derived from an EMBL/GenBank/DDBJ whole genome shotgun (WGS) entry which is preliminary data.</text>
</comment>
<dbReference type="SUPFAM" id="SSF88723">
    <property type="entry name" value="PIN domain-like"/>
    <property type="match status" value="1"/>
</dbReference>
<evidence type="ECO:0000313" key="2">
    <source>
        <dbReference type="EMBL" id="NHC36959.1"/>
    </source>
</evidence>
<dbReference type="InterPro" id="IPR002850">
    <property type="entry name" value="PIN_toxin-like"/>
</dbReference>
<dbReference type="OrthoDB" id="271187at2"/>
<proteinExistence type="predicted"/>
<dbReference type="InterPro" id="IPR002716">
    <property type="entry name" value="PIN_dom"/>
</dbReference>
<reference evidence="2 3" key="1">
    <citation type="journal article" date="2015" name="Genome Announc.">
        <title>Draft Genome Sequence of the Terrestrial Cyanobacterium Scytonema millei VB511283, Isolated from Eastern India.</title>
        <authorList>
            <person name="Sen D."/>
            <person name="Chandrababunaidu M.M."/>
            <person name="Singh D."/>
            <person name="Sanghi N."/>
            <person name="Ghorai A."/>
            <person name="Mishra G.P."/>
            <person name="Madduluri M."/>
            <person name="Adhikary S.P."/>
            <person name="Tripathy S."/>
        </authorList>
    </citation>
    <scope>NUCLEOTIDE SEQUENCE [LARGE SCALE GENOMIC DNA]</scope>
    <source>
        <strain evidence="2 3">VB511283</strain>
    </source>
</reference>
<protein>
    <submittedName>
        <fullName evidence="2">PIN domain-containing protein</fullName>
    </submittedName>
</protein>
<keyword evidence="3" id="KW-1185">Reference proteome</keyword>
<dbReference type="InterPro" id="IPR029060">
    <property type="entry name" value="PIN-like_dom_sf"/>
</dbReference>
<dbReference type="PANTHER" id="PTHR34610:SF3">
    <property type="entry name" value="SSL7007 PROTEIN"/>
    <property type="match status" value="1"/>
</dbReference>
<dbReference type="AlphaFoldDB" id="A0A9X5I6Q6"/>
<dbReference type="EMBL" id="JTJC03000006">
    <property type="protein sequence ID" value="NHC36959.1"/>
    <property type="molecule type" value="Genomic_DNA"/>
</dbReference>
<dbReference type="PANTHER" id="PTHR34610">
    <property type="entry name" value="SSL7007 PROTEIN"/>
    <property type="match status" value="1"/>
</dbReference>
<dbReference type="Proteomes" id="UP000031532">
    <property type="component" value="Unassembled WGS sequence"/>
</dbReference>
<accession>A0A9X5I6Q6</accession>
<name>A0A9X5I6Q6_9CYAN</name>
<sequence length="141" mass="15531">MFIAFMLRVVIDTNVVFAGLTQQGNAASLIIDAWLANLLQVYVSNALAYEYADVLSRMLSETRWQSIKPVLGTLLSQANFTTIYYSWRPASPDPGDEHIIDCAMNASAIVITSNIRDFKTAKESLGLQVMTPLEVVIALTS</sequence>